<dbReference type="EMBL" id="BAAATR010000053">
    <property type="protein sequence ID" value="GAA2275969.1"/>
    <property type="molecule type" value="Genomic_DNA"/>
</dbReference>
<evidence type="ECO:0000313" key="3">
    <source>
        <dbReference type="Proteomes" id="UP001500305"/>
    </source>
</evidence>
<gene>
    <name evidence="2" type="ORF">GCM10010430_72360</name>
</gene>
<proteinExistence type="predicted"/>
<sequence>MTMAVPLRGIGGSLPSPPCCSENLPCRQSHRSDRHRHLCRPRIGPAGTARALLARSGRVRRSVGPPDKRSRSTGVTPYLAPGHVEDERRHAPRPSGPDQPSPSRRP</sequence>
<evidence type="ECO:0000256" key="1">
    <source>
        <dbReference type="SAM" id="MobiDB-lite"/>
    </source>
</evidence>
<name>A0ABP5RUF4_9ACTN</name>
<feature type="region of interest" description="Disordered" evidence="1">
    <location>
        <begin position="49"/>
        <end position="106"/>
    </location>
</feature>
<accession>A0ABP5RUF4</accession>
<protein>
    <submittedName>
        <fullName evidence="2">Uncharacterized protein</fullName>
    </submittedName>
</protein>
<reference evidence="3" key="1">
    <citation type="journal article" date="2019" name="Int. J. Syst. Evol. Microbiol.">
        <title>The Global Catalogue of Microorganisms (GCM) 10K type strain sequencing project: providing services to taxonomists for standard genome sequencing and annotation.</title>
        <authorList>
            <consortium name="The Broad Institute Genomics Platform"/>
            <consortium name="The Broad Institute Genome Sequencing Center for Infectious Disease"/>
            <person name="Wu L."/>
            <person name="Ma J."/>
        </authorList>
    </citation>
    <scope>NUCLEOTIDE SEQUENCE [LARGE SCALE GENOMIC DNA]</scope>
    <source>
        <strain evidence="3">JCM 7356</strain>
    </source>
</reference>
<evidence type="ECO:0000313" key="2">
    <source>
        <dbReference type="EMBL" id="GAA2275969.1"/>
    </source>
</evidence>
<dbReference type="Proteomes" id="UP001500305">
    <property type="component" value="Unassembled WGS sequence"/>
</dbReference>
<comment type="caution">
    <text evidence="2">The sequence shown here is derived from an EMBL/GenBank/DDBJ whole genome shotgun (WGS) entry which is preliminary data.</text>
</comment>
<keyword evidence="3" id="KW-1185">Reference proteome</keyword>
<organism evidence="2 3">
    <name type="scientific">Kitasatospora cystarginea</name>
    <dbReference type="NCBI Taxonomy" id="58350"/>
    <lineage>
        <taxon>Bacteria</taxon>
        <taxon>Bacillati</taxon>
        <taxon>Actinomycetota</taxon>
        <taxon>Actinomycetes</taxon>
        <taxon>Kitasatosporales</taxon>
        <taxon>Streptomycetaceae</taxon>
        <taxon>Kitasatospora</taxon>
    </lineage>
</organism>